<proteinExistence type="inferred from homology"/>
<name>A0A0A6X019_ACTUT</name>
<sequence>MFGRSSTVTAAAPVAVKIVVSGGFGVGKTTFVSAISEIEPLVTEAELTEKSIGVDDTSAVAGKTTTTVALDFGRITLDETLLLYLFGTPGQDRFAFLWDDLVNGALGAIVLVDTRRIEDCFPAIDYFEEHEIPFIIGVNAFDGARRFELTEIRDALGVADGMPMLECDARRRESVKSVLVALTERVLARRVDRRVGQS</sequence>
<comment type="similarity">
    <text evidence="1">Belongs to the GPN-loop GTPase family.</text>
</comment>
<accession>A0A0A6X019</accession>
<dbReference type="eggNOG" id="COG2229">
    <property type="taxonomic scope" value="Bacteria"/>
</dbReference>
<protein>
    <submittedName>
        <fullName evidence="5">ATP-binding protein</fullName>
    </submittedName>
</protein>
<dbReference type="Proteomes" id="UP000054537">
    <property type="component" value="Unassembled WGS sequence"/>
</dbReference>
<dbReference type="RefSeq" id="WP_043531881.1">
    <property type="nucleotide sequence ID" value="NZ_BAABKU010000044.1"/>
</dbReference>
<dbReference type="STRING" id="1869.MB27_34480"/>
<dbReference type="GO" id="GO:0005525">
    <property type="term" value="F:GTP binding"/>
    <property type="evidence" value="ECO:0007669"/>
    <property type="project" value="UniProtKB-KW"/>
</dbReference>
<evidence type="ECO:0000256" key="2">
    <source>
        <dbReference type="ARBA" id="ARBA00022741"/>
    </source>
</evidence>
<evidence type="ECO:0000256" key="3">
    <source>
        <dbReference type="ARBA" id="ARBA00022801"/>
    </source>
</evidence>
<dbReference type="PANTHER" id="PTHR42708:SF1">
    <property type="entry name" value="GLIDING MOTILITY PROTEIN MGLA"/>
    <property type="match status" value="1"/>
</dbReference>
<evidence type="ECO:0000256" key="4">
    <source>
        <dbReference type="ARBA" id="ARBA00023134"/>
    </source>
</evidence>
<dbReference type="Gene3D" id="3.40.50.300">
    <property type="entry name" value="P-loop containing nucleotide triphosphate hydrolases"/>
    <property type="match status" value="1"/>
</dbReference>
<evidence type="ECO:0000256" key="1">
    <source>
        <dbReference type="ARBA" id="ARBA00005290"/>
    </source>
</evidence>
<dbReference type="InterPro" id="IPR052705">
    <property type="entry name" value="Gliding_Motility_GTPase"/>
</dbReference>
<dbReference type="PANTHER" id="PTHR42708">
    <property type="entry name" value="ATP/GTP-BINDING PROTEIN-RELATED"/>
    <property type="match status" value="1"/>
</dbReference>
<keyword evidence="5" id="KW-0067">ATP-binding</keyword>
<reference evidence="5 6" key="1">
    <citation type="submission" date="2014-10" db="EMBL/GenBank/DDBJ databases">
        <title>Draft genome sequence of Actinoplanes utahensis NRRL 12052.</title>
        <authorList>
            <person name="Velasco-Bucheli B."/>
            <person name="del Cerro C."/>
            <person name="Hormigo D."/>
            <person name="Garcia J.L."/>
            <person name="Acebal C."/>
            <person name="Arroyo M."/>
            <person name="de la Mata I."/>
        </authorList>
    </citation>
    <scope>NUCLEOTIDE SEQUENCE [LARGE SCALE GENOMIC DNA]</scope>
    <source>
        <strain evidence="5 6">NRRL 12052</strain>
    </source>
</reference>
<dbReference type="GO" id="GO:0005524">
    <property type="term" value="F:ATP binding"/>
    <property type="evidence" value="ECO:0007669"/>
    <property type="project" value="UniProtKB-KW"/>
</dbReference>
<dbReference type="InterPro" id="IPR027417">
    <property type="entry name" value="P-loop_NTPase"/>
</dbReference>
<dbReference type="EMBL" id="JRTT01000131">
    <property type="protein sequence ID" value="KHD73347.1"/>
    <property type="molecule type" value="Genomic_DNA"/>
</dbReference>
<gene>
    <name evidence="5" type="ORF">MB27_34480</name>
</gene>
<keyword evidence="3" id="KW-0378">Hydrolase</keyword>
<dbReference type="GO" id="GO:0016787">
    <property type="term" value="F:hydrolase activity"/>
    <property type="evidence" value="ECO:0007669"/>
    <property type="project" value="UniProtKB-KW"/>
</dbReference>
<evidence type="ECO:0000313" key="6">
    <source>
        <dbReference type="Proteomes" id="UP000054537"/>
    </source>
</evidence>
<keyword evidence="4" id="KW-0342">GTP-binding</keyword>
<dbReference type="CDD" id="cd00882">
    <property type="entry name" value="Ras_like_GTPase"/>
    <property type="match status" value="1"/>
</dbReference>
<organism evidence="5 6">
    <name type="scientific">Actinoplanes utahensis</name>
    <dbReference type="NCBI Taxonomy" id="1869"/>
    <lineage>
        <taxon>Bacteria</taxon>
        <taxon>Bacillati</taxon>
        <taxon>Actinomycetota</taxon>
        <taxon>Actinomycetes</taxon>
        <taxon>Micromonosporales</taxon>
        <taxon>Micromonosporaceae</taxon>
        <taxon>Actinoplanes</taxon>
    </lineage>
</organism>
<keyword evidence="2" id="KW-0547">Nucleotide-binding</keyword>
<dbReference type="SUPFAM" id="SSF52540">
    <property type="entry name" value="P-loop containing nucleoside triphosphate hydrolases"/>
    <property type="match status" value="1"/>
</dbReference>
<dbReference type="AlphaFoldDB" id="A0A0A6X019"/>
<keyword evidence="6" id="KW-1185">Reference proteome</keyword>
<dbReference type="PRINTS" id="PR00449">
    <property type="entry name" value="RASTRNSFRMNG"/>
</dbReference>
<dbReference type="InterPro" id="IPR004130">
    <property type="entry name" value="Gpn"/>
</dbReference>
<comment type="caution">
    <text evidence="5">The sequence shown here is derived from an EMBL/GenBank/DDBJ whole genome shotgun (WGS) entry which is preliminary data.</text>
</comment>
<evidence type="ECO:0000313" key="5">
    <source>
        <dbReference type="EMBL" id="KHD73347.1"/>
    </source>
</evidence>
<dbReference type="Pfam" id="PF03029">
    <property type="entry name" value="ATP_bind_1"/>
    <property type="match status" value="1"/>
</dbReference>